<reference evidence="5" key="1">
    <citation type="journal article" date="2014" name="Int. J. Syst. Evol. Microbiol.">
        <title>Complete genome sequence of Corynebacterium casei LMG S-19264T (=DSM 44701T), isolated from a smear-ripened cheese.</title>
        <authorList>
            <consortium name="US DOE Joint Genome Institute (JGI-PGF)"/>
            <person name="Walter F."/>
            <person name="Albersmeier A."/>
            <person name="Kalinowski J."/>
            <person name="Ruckert C."/>
        </authorList>
    </citation>
    <scope>NUCLEOTIDE SEQUENCE</scope>
    <source>
        <strain evidence="5">NBRC 108769</strain>
    </source>
</reference>
<name>A0AA37WH32_9BACT</name>
<evidence type="ECO:0000256" key="3">
    <source>
        <dbReference type="ARBA" id="ARBA00023180"/>
    </source>
</evidence>
<keyword evidence="2" id="KW-0677">Repeat</keyword>
<comment type="caution">
    <text evidence="5">The sequence shown here is derived from an EMBL/GenBank/DDBJ whole genome shotgun (WGS) entry which is preliminary data.</text>
</comment>
<keyword evidence="3" id="KW-0325">Glycoprotein</keyword>
<dbReference type="PANTHER" id="PTHR36220:SF1">
    <property type="entry name" value="GAMMA TUBULIN COMPLEX COMPONENT C-TERMINAL DOMAIN-CONTAINING PROTEIN"/>
    <property type="match status" value="1"/>
</dbReference>
<gene>
    <name evidence="5" type="ORF">GCM10007940_34250</name>
</gene>
<dbReference type="SUPFAM" id="SSF69318">
    <property type="entry name" value="Integrin alpha N-terminal domain"/>
    <property type="match status" value="2"/>
</dbReference>
<dbReference type="Proteomes" id="UP001156666">
    <property type="component" value="Unassembled WGS sequence"/>
</dbReference>
<evidence type="ECO:0000313" key="5">
    <source>
        <dbReference type="EMBL" id="GLR18809.1"/>
    </source>
</evidence>
<feature type="chain" id="PRO_5041435956" evidence="4">
    <location>
        <begin position="20"/>
        <end position="623"/>
    </location>
</feature>
<accession>A0AA37WH32</accession>
<keyword evidence="6" id="KW-1185">Reference proteome</keyword>
<proteinExistence type="predicted"/>
<feature type="signal peptide" evidence="4">
    <location>
        <begin position="1"/>
        <end position="19"/>
    </location>
</feature>
<dbReference type="RefSeq" id="WP_235292757.1">
    <property type="nucleotide sequence ID" value="NZ_BSOH01000023.1"/>
</dbReference>
<sequence>MKTLYLILFMIPPFVGILAQNTITATYNTGDIPTSFDSYDDSCNGPSATLSVTLPPGDNYNVVAVDVEYDMTAIGTGQKSHQRSLIKFQNTNKDELQESAGKGSESGTYKYSRTINIANGNYPGGSELIFEIMARRTVEGIQGCNTLVNRVDATTWKITVHYSDEISNPKVGINNISPSQAMDVAGKIKLGDDNTLPEEGTIRWNASIKDFEGFNGSEWLSFTKNEGGNWGNKDITENGNFAAYDGQEFDQIGNAVSISGNYAIAGARNASVGNNNGQGKVYLFTKNGDHWLDGLFKTSSDGSAGDYFGSAVSISNDYALIGAPGKDVGGNAEQGKAYIFKKNNGSWAEESSLVSSDGTISDNFGSSLSISGDYAIIGAPYKTVGSNEFQGKAYIFKRDGMIWSEHAILTAPDGMEYDQFGSEVSISGDYVIIGVEGKDVGSNTNQGKAYIFKRSGSAWNLQSELLASNETAYSFFGSAVSISGDYASVTYFDYSVGEFGQGKVCVYKRSGTSWNEQVCIIDANGADIDQFGSSLSMSGDHLVIGASQKNVLNNSNQGKGFIYKRSGSLWSEQAGVVSSDGKAGDFFGFSVAIDGNNVIIGSTNKDVNGNIDQGKVYFYSKDE</sequence>
<dbReference type="EMBL" id="BSOH01000023">
    <property type="protein sequence ID" value="GLR18809.1"/>
    <property type="molecule type" value="Genomic_DNA"/>
</dbReference>
<reference evidence="5" key="2">
    <citation type="submission" date="2023-01" db="EMBL/GenBank/DDBJ databases">
        <title>Draft genome sequence of Portibacter lacus strain NBRC 108769.</title>
        <authorList>
            <person name="Sun Q."/>
            <person name="Mori K."/>
        </authorList>
    </citation>
    <scope>NUCLEOTIDE SEQUENCE</scope>
    <source>
        <strain evidence="5">NBRC 108769</strain>
    </source>
</reference>
<dbReference type="AlphaFoldDB" id="A0AA37WH32"/>
<dbReference type="InterPro" id="IPR013519">
    <property type="entry name" value="Int_alpha_beta-p"/>
</dbReference>
<dbReference type="InterPro" id="IPR013517">
    <property type="entry name" value="FG-GAP"/>
</dbReference>
<evidence type="ECO:0000313" key="6">
    <source>
        <dbReference type="Proteomes" id="UP001156666"/>
    </source>
</evidence>
<keyword evidence="1 4" id="KW-0732">Signal</keyword>
<evidence type="ECO:0000256" key="2">
    <source>
        <dbReference type="ARBA" id="ARBA00022737"/>
    </source>
</evidence>
<dbReference type="SMART" id="SM00191">
    <property type="entry name" value="Int_alpha"/>
    <property type="match status" value="5"/>
</dbReference>
<protein>
    <submittedName>
        <fullName evidence="5">Uncharacterized protein</fullName>
    </submittedName>
</protein>
<evidence type="ECO:0000256" key="4">
    <source>
        <dbReference type="SAM" id="SignalP"/>
    </source>
</evidence>
<evidence type="ECO:0000256" key="1">
    <source>
        <dbReference type="ARBA" id="ARBA00022729"/>
    </source>
</evidence>
<dbReference type="Gene3D" id="2.130.10.130">
    <property type="entry name" value="Integrin alpha, N-terminal"/>
    <property type="match status" value="2"/>
</dbReference>
<dbReference type="InterPro" id="IPR028994">
    <property type="entry name" value="Integrin_alpha_N"/>
</dbReference>
<organism evidence="5 6">
    <name type="scientific">Portibacter lacus</name>
    <dbReference type="NCBI Taxonomy" id="1099794"/>
    <lineage>
        <taxon>Bacteria</taxon>
        <taxon>Pseudomonadati</taxon>
        <taxon>Bacteroidota</taxon>
        <taxon>Saprospiria</taxon>
        <taxon>Saprospirales</taxon>
        <taxon>Haliscomenobacteraceae</taxon>
        <taxon>Portibacter</taxon>
    </lineage>
</organism>
<dbReference type="Pfam" id="PF14312">
    <property type="entry name" value="FG-GAP_2"/>
    <property type="match status" value="7"/>
</dbReference>
<dbReference type="PANTHER" id="PTHR36220">
    <property type="entry name" value="UNNAMED PRODUCT"/>
    <property type="match status" value="1"/>
</dbReference>